<comment type="cofactor">
    <cofactor evidence="7">
        <name>Mg(2+)</name>
        <dbReference type="ChEBI" id="CHEBI:18420"/>
    </cofactor>
    <text evidence="7">Binds 1 Mg(2+) ion per subunit.</text>
</comment>
<comment type="similarity">
    <text evidence="1 7 8">Belongs to the HAM1 NTPase family.</text>
</comment>
<comment type="function">
    <text evidence="7">Pyrophosphatase that catalyzes the hydrolysis of nucleoside triphosphates to their monophosphate derivatives, with a high preference for the non-canonical purine nucleotides XTP (xanthosine triphosphate), dITP (deoxyinosine triphosphate) and ITP. Seems to function as a house-cleaning enzyme that removes non-canonical purine nucleotides from the nucleotide pool, thus preventing their incorporation into DNA/RNA and avoiding chromosomal lesions.</text>
</comment>
<dbReference type="PANTHER" id="PTHR11067">
    <property type="entry name" value="INOSINE TRIPHOSPHATE PYROPHOSPHATASE/HAM1 PROTEIN"/>
    <property type="match status" value="1"/>
</dbReference>
<evidence type="ECO:0000313" key="10">
    <source>
        <dbReference type="Proteomes" id="UP001296923"/>
    </source>
</evidence>
<dbReference type="GO" id="GO:0036220">
    <property type="term" value="F:ITP diphosphatase activity"/>
    <property type="evidence" value="ECO:0007669"/>
    <property type="project" value="UniProtKB-EC"/>
</dbReference>
<gene>
    <name evidence="9" type="ORF">JYA63_18895</name>
</gene>
<evidence type="ECO:0000256" key="5">
    <source>
        <dbReference type="ARBA" id="ARBA00022842"/>
    </source>
</evidence>
<dbReference type="InterPro" id="IPR029001">
    <property type="entry name" value="ITPase-like_fam"/>
</dbReference>
<proteinExistence type="inferred from homology"/>
<dbReference type="EC" id="3.6.1.66" evidence="7"/>
<feature type="binding site" evidence="7">
    <location>
        <position position="59"/>
    </location>
    <ligand>
        <name>Mg(2+)</name>
        <dbReference type="ChEBI" id="CHEBI:18420"/>
    </ligand>
</feature>
<dbReference type="SUPFAM" id="SSF52972">
    <property type="entry name" value="ITPase-like"/>
    <property type="match status" value="1"/>
</dbReference>
<evidence type="ECO:0000256" key="4">
    <source>
        <dbReference type="ARBA" id="ARBA00022801"/>
    </source>
</evidence>
<dbReference type="NCBIfam" id="TIGR00042">
    <property type="entry name" value="RdgB/HAM1 family non-canonical purine NTP pyrophosphatase"/>
    <property type="match status" value="1"/>
</dbReference>
<dbReference type="Gene3D" id="3.90.950.10">
    <property type="match status" value="1"/>
</dbReference>
<keyword evidence="2 7" id="KW-0479">Metal-binding</keyword>
<evidence type="ECO:0000256" key="7">
    <source>
        <dbReference type="HAMAP-Rule" id="MF_01405"/>
    </source>
</evidence>
<comment type="caution">
    <text evidence="9">The sequence shown here is derived from an EMBL/GenBank/DDBJ whole genome shotgun (WGS) entry which is preliminary data.</text>
</comment>
<dbReference type="InterPro" id="IPR002637">
    <property type="entry name" value="RdgB/HAM1"/>
</dbReference>
<sequence length="221" mass="25019">MTVISKTYRKAFYKTEAYLMKILVATKNKGKAKEFKSMFENLGVEILSLNDIEGSPDVEETGVTFEENAILKAETISNQMNIPVIADDSGLEINALEGRPGVYSARYAGIHKSDEDNMKKVLEELQDVEDSHRDAQFVCALAFARPQKETLVVKGECKGQILREKRGTEGFGYDPIFFLPQLNRSMAELTKEEKNKISHRAVALEKLKKLINEEDLLWEKP</sequence>
<evidence type="ECO:0000256" key="2">
    <source>
        <dbReference type="ARBA" id="ARBA00022723"/>
    </source>
</evidence>
<dbReference type="Proteomes" id="UP001296923">
    <property type="component" value="Unassembled WGS sequence"/>
</dbReference>
<dbReference type="InterPro" id="IPR020922">
    <property type="entry name" value="dITP/XTP_pyrophosphatase"/>
</dbReference>
<name>A0ABS2ZY96_9BACL</name>
<accession>A0ABS2ZY96</accession>
<keyword evidence="10" id="KW-1185">Reference proteome</keyword>
<feature type="active site" description="Proton acceptor" evidence="7">
    <location>
        <position position="88"/>
    </location>
</feature>
<feature type="binding site" evidence="7">
    <location>
        <begin position="171"/>
        <end position="174"/>
    </location>
    <ligand>
        <name>substrate</name>
    </ligand>
</feature>
<comment type="catalytic activity">
    <reaction evidence="7">
        <text>dITP + H2O = dIMP + diphosphate + H(+)</text>
        <dbReference type="Rhea" id="RHEA:28342"/>
        <dbReference type="ChEBI" id="CHEBI:15377"/>
        <dbReference type="ChEBI" id="CHEBI:15378"/>
        <dbReference type="ChEBI" id="CHEBI:33019"/>
        <dbReference type="ChEBI" id="CHEBI:61194"/>
        <dbReference type="ChEBI" id="CHEBI:61382"/>
        <dbReference type="EC" id="3.6.1.66"/>
    </reaction>
</comment>
<dbReference type="HAMAP" id="MF_01405">
    <property type="entry name" value="Non_canon_purine_NTPase"/>
    <property type="match status" value="1"/>
</dbReference>
<dbReference type="PANTHER" id="PTHR11067:SF9">
    <property type="entry name" value="INOSINE TRIPHOSPHATE PYROPHOSPHATASE"/>
    <property type="match status" value="1"/>
</dbReference>
<dbReference type="CDD" id="cd00515">
    <property type="entry name" value="HAM1"/>
    <property type="match status" value="1"/>
</dbReference>
<evidence type="ECO:0000313" key="9">
    <source>
        <dbReference type="EMBL" id="MBN3556347.1"/>
    </source>
</evidence>
<feature type="binding site" evidence="7">
    <location>
        <position position="89"/>
    </location>
    <ligand>
        <name>substrate</name>
    </ligand>
</feature>
<evidence type="ECO:0000256" key="8">
    <source>
        <dbReference type="RuleBase" id="RU003781"/>
    </source>
</evidence>
<feature type="binding site" evidence="7">
    <location>
        <begin position="199"/>
        <end position="200"/>
    </location>
    <ligand>
        <name>substrate</name>
    </ligand>
</feature>
<comment type="catalytic activity">
    <reaction evidence="7">
        <text>ITP + H2O = IMP + diphosphate + H(+)</text>
        <dbReference type="Rhea" id="RHEA:29399"/>
        <dbReference type="ChEBI" id="CHEBI:15377"/>
        <dbReference type="ChEBI" id="CHEBI:15378"/>
        <dbReference type="ChEBI" id="CHEBI:33019"/>
        <dbReference type="ChEBI" id="CHEBI:58053"/>
        <dbReference type="ChEBI" id="CHEBI:61402"/>
        <dbReference type="EC" id="3.6.1.66"/>
    </reaction>
</comment>
<comment type="catalytic activity">
    <reaction evidence="7">
        <text>XTP + H2O = XMP + diphosphate + H(+)</text>
        <dbReference type="Rhea" id="RHEA:28610"/>
        <dbReference type="ChEBI" id="CHEBI:15377"/>
        <dbReference type="ChEBI" id="CHEBI:15378"/>
        <dbReference type="ChEBI" id="CHEBI:33019"/>
        <dbReference type="ChEBI" id="CHEBI:57464"/>
        <dbReference type="ChEBI" id="CHEBI:61314"/>
        <dbReference type="EC" id="3.6.1.66"/>
    </reaction>
</comment>
<feature type="binding site" evidence="7">
    <location>
        <begin position="26"/>
        <end position="31"/>
    </location>
    <ligand>
        <name>substrate</name>
    </ligand>
</feature>
<keyword evidence="5 7" id="KW-0460">Magnesium</keyword>
<keyword evidence="4 7" id="KW-0378">Hydrolase</keyword>
<comment type="subunit">
    <text evidence="7">Homodimer.</text>
</comment>
<keyword evidence="3 7" id="KW-0547">Nucleotide-binding</keyword>
<evidence type="ECO:0000256" key="6">
    <source>
        <dbReference type="ARBA" id="ARBA00023080"/>
    </source>
</evidence>
<dbReference type="EMBL" id="JAFHKR010000039">
    <property type="protein sequence ID" value="MBN3556347.1"/>
    <property type="molecule type" value="Genomic_DNA"/>
</dbReference>
<dbReference type="NCBIfam" id="NF011397">
    <property type="entry name" value="PRK14822.1"/>
    <property type="match status" value="1"/>
</dbReference>
<protein>
    <recommendedName>
        <fullName evidence="7">dITP/XTP pyrophosphatase</fullName>
        <ecNumber evidence="7">3.6.1.66</ecNumber>
    </recommendedName>
    <alternativeName>
        <fullName evidence="7">Non-canonical purine NTP pyrophosphatase</fullName>
    </alternativeName>
    <alternativeName>
        <fullName evidence="7">Non-standard purine NTP pyrophosphatase</fullName>
    </alternativeName>
    <alternativeName>
        <fullName evidence="7">Nucleoside-triphosphate diphosphatase</fullName>
    </alternativeName>
    <alternativeName>
        <fullName evidence="7">Nucleoside-triphosphate pyrophosphatase</fullName>
        <shortName evidence="7">NTPase</shortName>
    </alternativeName>
</protein>
<feature type="binding site" evidence="7">
    <location>
        <position position="88"/>
    </location>
    <ligand>
        <name>Mg(2+)</name>
        <dbReference type="ChEBI" id="CHEBI:18420"/>
    </ligand>
</feature>
<evidence type="ECO:0000256" key="1">
    <source>
        <dbReference type="ARBA" id="ARBA00008023"/>
    </source>
</evidence>
<feature type="binding site" evidence="7">
    <location>
        <position position="194"/>
    </location>
    <ligand>
        <name>substrate</name>
    </ligand>
</feature>
<dbReference type="Pfam" id="PF01725">
    <property type="entry name" value="Ham1p_like"/>
    <property type="match status" value="1"/>
</dbReference>
<keyword evidence="6 7" id="KW-0546">Nucleotide metabolism</keyword>
<reference evidence="9 10" key="1">
    <citation type="submission" date="2021-01" db="EMBL/GenBank/DDBJ databases">
        <title>Genome Sequencing of Type Strains.</title>
        <authorList>
            <person name="Lemaire J.F."/>
            <person name="Inderbitzin P."/>
            <person name="Collins S.B."/>
            <person name="Wespe N."/>
            <person name="Knight-Connoni V."/>
        </authorList>
    </citation>
    <scope>NUCLEOTIDE SEQUENCE [LARGE SCALE GENOMIC DNA]</scope>
    <source>
        <strain evidence="9 10">DSM 23009</strain>
    </source>
</reference>
<evidence type="ECO:0000256" key="3">
    <source>
        <dbReference type="ARBA" id="ARBA00022741"/>
    </source>
</evidence>
<organism evidence="9 10">
    <name type="scientific">Fictibacillus nanhaiensis</name>
    <dbReference type="NCBI Taxonomy" id="742169"/>
    <lineage>
        <taxon>Bacteria</taxon>
        <taxon>Bacillati</taxon>
        <taxon>Bacillota</taxon>
        <taxon>Bacilli</taxon>
        <taxon>Bacillales</taxon>
        <taxon>Fictibacillaceae</taxon>
        <taxon>Fictibacillus</taxon>
    </lineage>
</organism>